<feature type="region of interest" description="Disordered" evidence="1">
    <location>
        <begin position="1"/>
        <end position="160"/>
    </location>
</feature>
<reference evidence="2 3" key="1">
    <citation type="journal article" date="2020" name="Cell">
        <title>Large-Scale Comparative Analyses of Tick Genomes Elucidate Their Genetic Diversity and Vector Capacities.</title>
        <authorList>
            <consortium name="Tick Genome and Microbiome Consortium (TIGMIC)"/>
            <person name="Jia N."/>
            <person name="Wang J."/>
            <person name="Shi W."/>
            <person name="Du L."/>
            <person name="Sun Y."/>
            <person name="Zhan W."/>
            <person name="Jiang J.F."/>
            <person name="Wang Q."/>
            <person name="Zhang B."/>
            <person name="Ji P."/>
            <person name="Bell-Sakyi L."/>
            <person name="Cui X.M."/>
            <person name="Yuan T.T."/>
            <person name="Jiang B.G."/>
            <person name="Yang W.F."/>
            <person name="Lam T.T."/>
            <person name="Chang Q.C."/>
            <person name="Ding S.J."/>
            <person name="Wang X.J."/>
            <person name="Zhu J.G."/>
            <person name="Ruan X.D."/>
            <person name="Zhao L."/>
            <person name="Wei J.T."/>
            <person name="Ye R.Z."/>
            <person name="Que T.C."/>
            <person name="Du C.H."/>
            <person name="Zhou Y.H."/>
            <person name="Cheng J.X."/>
            <person name="Dai P.F."/>
            <person name="Guo W.B."/>
            <person name="Han X.H."/>
            <person name="Huang E.J."/>
            <person name="Li L.F."/>
            <person name="Wei W."/>
            <person name="Gao Y.C."/>
            <person name="Liu J.Z."/>
            <person name="Shao H.Z."/>
            <person name="Wang X."/>
            <person name="Wang C.C."/>
            <person name="Yang T.C."/>
            <person name="Huo Q.B."/>
            <person name="Li W."/>
            <person name="Chen H.Y."/>
            <person name="Chen S.E."/>
            <person name="Zhou L.G."/>
            <person name="Ni X.B."/>
            <person name="Tian J.H."/>
            <person name="Sheng Y."/>
            <person name="Liu T."/>
            <person name="Pan Y.S."/>
            <person name="Xia L.Y."/>
            <person name="Li J."/>
            <person name="Zhao F."/>
            <person name="Cao W.C."/>
        </authorList>
    </citation>
    <scope>NUCLEOTIDE SEQUENCE [LARGE SCALE GENOMIC DNA]</scope>
    <source>
        <strain evidence="2">HaeL-2018</strain>
    </source>
</reference>
<sequence length="188" mass="20386">MCGWTQTERSAQAAARGGALQQQQPMGLPPDASGAARHSRTTDIESQTDPVSRAPAANAAGANDEHHEEALSDEELTSPLTHIEKAIGAEELGRRLSDNIAQILDDMDSEPRPKTRPRTRTMATAARATIVPKRDTGVQTVNDPVTDEAPEYAARPPPCKKREMIPSLAVFQDVDRIALQVRHTRPAL</sequence>
<feature type="compositionally biased region" description="Basic and acidic residues" evidence="1">
    <location>
        <begin position="82"/>
        <end position="97"/>
    </location>
</feature>
<dbReference type="EMBL" id="JABSTR010000006">
    <property type="protein sequence ID" value="KAH9373149.1"/>
    <property type="molecule type" value="Genomic_DNA"/>
</dbReference>
<gene>
    <name evidence="2" type="ORF">HPB48_004894</name>
</gene>
<evidence type="ECO:0000313" key="2">
    <source>
        <dbReference type="EMBL" id="KAH9373149.1"/>
    </source>
</evidence>
<feature type="compositionally biased region" description="Polar residues" evidence="1">
    <location>
        <begin position="1"/>
        <end position="10"/>
    </location>
</feature>
<comment type="caution">
    <text evidence="2">The sequence shown here is derived from an EMBL/GenBank/DDBJ whole genome shotgun (WGS) entry which is preliminary data.</text>
</comment>
<protein>
    <submittedName>
        <fullName evidence="2">Uncharacterized protein</fullName>
    </submittedName>
</protein>
<keyword evidence="3" id="KW-1185">Reference proteome</keyword>
<dbReference type="Proteomes" id="UP000821853">
    <property type="component" value="Chromosome 4"/>
</dbReference>
<dbReference type="OrthoDB" id="6418677at2759"/>
<name>A0A9J6GCG0_HAELO</name>
<organism evidence="2 3">
    <name type="scientific">Haemaphysalis longicornis</name>
    <name type="common">Bush tick</name>
    <dbReference type="NCBI Taxonomy" id="44386"/>
    <lineage>
        <taxon>Eukaryota</taxon>
        <taxon>Metazoa</taxon>
        <taxon>Ecdysozoa</taxon>
        <taxon>Arthropoda</taxon>
        <taxon>Chelicerata</taxon>
        <taxon>Arachnida</taxon>
        <taxon>Acari</taxon>
        <taxon>Parasitiformes</taxon>
        <taxon>Ixodida</taxon>
        <taxon>Ixodoidea</taxon>
        <taxon>Ixodidae</taxon>
        <taxon>Haemaphysalinae</taxon>
        <taxon>Haemaphysalis</taxon>
    </lineage>
</organism>
<feature type="compositionally biased region" description="Low complexity" evidence="1">
    <location>
        <begin position="120"/>
        <end position="129"/>
    </location>
</feature>
<proteinExistence type="predicted"/>
<dbReference type="AlphaFoldDB" id="A0A9J6GCG0"/>
<dbReference type="VEuPathDB" id="VectorBase:HLOH_060192"/>
<accession>A0A9J6GCG0</accession>
<evidence type="ECO:0000256" key="1">
    <source>
        <dbReference type="SAM" id="MobiDB-lite"/>
    </source>
</evidence>
<evidence type="ECO:0000313" key="3">
    <source>
        <dbReference type="Proteomes" id="UP000821853"/>
    </source>
</evidence>
<feature type="compositionally biased region" description="Low complexity" evidence="1">
    <location>
        <begin position="11"/>
        <end position="24"/>
    </location>
</feature>